<feature type="compositionally biased region" description="Polar residues" evidence="8">
    <location>
        <begin position="201"/>
        <end position="211"/>
    </location>
</feature>
<dbReference type="GO" id="GO:0019894">
    <property type="term" value="F:kinesin binding"/>
    <property type="evidence" value="ECO:0007669"/>
    <property type="project" value="TreeGrafter"/>
</dbReference>
<evidence type="ECO:0000256" key="4">
    <source>
        <dbReference type="ARBA" id="ARBA00022989"/>
    </source>
</evidence>
<dbReference type="SMART" id="SM01249">
    <property type="entry name" value="KASH"/>
    <property type="match status" value="1"/>
</dbReference>
<dbReference type="PANTHER" id="PTHR21524:SF5">
    <property type="entry name" value="SPECTRIN REPEAT CONTAINING NUCLEAR ENVELOPE PROTEIN 2"/>
    <property type="match status" value="1"/>
</dbReference>
<keyword evidence="3 7" id="KW-0812">Transmembrane</keyword>
<dbReference type="EMBL" id="VIIS01002230">
    <property type="protein sequence ID" value="KAF0286752.1"/>
    <property type="molecule type" value="Genomic_DNA"/>
</dbReference>
<evidence type="ECO:0000256" key="5">
    <source>
        <dbReference type="ARBA" id="ARBA00023136"/>
    </source>
</evidence>
<organism evidence="10 11">
    <name type="scientific">Amphibalanus amphitrite</name>
    <name type="common">Striped barnacle</name>
    <name type="synonym">Balanus amphitrite</name>
    <dbReference type="NCBI Taxonomy" id="1232801"/>
    <lineage>
        <taxon>Eukaryota</taxon>
        <taxon>Metazoa</taxon>
        <taxon>Ecdysozoa</taxon>
        <taxon>Arthropoda</taxon>
        <taxon>Crustacea</taxon>
        <taxon>Multicrustacea</taxon>
        <taxon>Cirripedia</taxon>
        <taxon>Thoracica</taxon>
        <taxon>Thoracicalcarea</taxon>
        <taxon>Balanomorpha</taxon>
        <taxon>Balanoidea</taxon>
        <taxon>Balanidae</taxon>
        <taxon>Amphibalaninae</taxon>
        <taxon>Amphibalanus</taxon>
    </lineage>
</organism>
<reference evidence="10 11" key="1">
    <citation type="submission" date="2019-07" db="EMBL/GenBank/DDBJ databases">
        <title>Draft genome assembly of a fouling barnacle, Amphibalanus amphitrite (Darwin, 1854): The first reference genome for Thecostraca.</title>
        <authorList>
            <person name="Kim W."/>
        </authorList>
    </citation>
    <scope>NUCLEOTIDE SEQUENCE [LARGE SCALE GENOMIC DNA]</scope>
    <source>
        <strain evidence="10">SNU_AA5</strain>
        <tissue evidence="10">Soma without cirri and trophi</tissue>
    </source>
</reference>
<dbReference type="Proteomes" id="UP000440578">
    <property type="component" value="Unassembled WGS sequence"/>
</dbReference>
<feature type="compositionally biased region" description="Polar residues" evidence="8">
    <location>
        <begin position="116"/>
        <end position="126"/>
    </location>
</feature>
<feature type="compositionally biased region" description="Polar residues" evidence="8">
    <location>
        <begin position="218"/>
        <end position="228"/>
    </location>
</feature>
<comment type="similarity">
    <text evidence="2">Belongs to the nesprin family.</text>
</comment>
<comment type="subcellular location">
    <subcellularLocation>
        <location evidence="1">Nucleus membrane</location>
    </subcellularLocation>
</comment>
<dbReference type="InterPro" id="IPR012315">
    <property type="entry name" value="KASH"/>
</dbReference>
<evidence type="ECO:0000256" key="2">
    <source>
        <dbReference type="ARBA" id="ARBA00008619"/>
    </source>
</evidence>
<keyword evidence="6" id="KW-0539">Nucleus</keyword>
<dbReference type="GO" id="GO:0007097">
    <property type="term" value="P:nuclear migration"/>
    <property type="evidence" value="ECO:0007669"/>
    <property type="project" value="TreeGrafter"/>
</dbReference>
<feature type="compositionally biased region" description="Low complexity" evidence="8">
    <location>
        <begin position="668"/>
        <end position="684"/>
    </location>
</feature>
<dbReference type="PROSITE" id="PS51049">
    <property type="entry name" value="KASH"/>
    <property type="match status" value="1"/>
</dbReference>
<proteinExistence type="inferred from homology"/>
<evidence type="ECO:0000313" key="11">
    <source>
        <dbReference type="Proteomes" id="UP000440578"/>
    </source>
</evidence>
<dbReference type="InterPro" id="IPR038717">
    <property type="entry name" value="Tc1-like_DDE_dom"/>
</dbReference>
<keyword evidence="11" id="KW-1185">Reference proteome</keyword>
<feature type="compositionally biased region" description="Polar residues" evidence="8">
    <location>
        <begin position="58"/>
        <end position="68"/>
    </location>
</feature>
<feature type="compositionally biased region" description="Polar residues" evidence="8">
    <location>
        <begin position="19"/>
        <end position="30"/>
    </location>
</feature>
<dbReference type="PANTHER" id="PTHR21524">
    <property type="entry name" value="SPECTRIN REPEAT CONTAINING NUCLEAR ENVELOPE PROTEIN 2"/>
    <property type="match status" value="1"/>
</dbReference>
<accession>A0A6A4V8W8</accession>
<name>A0A6A4V8W8_AMPAM</name>
<dbReference type="GO" id="GO:0003676">
    <property type="term" value="F:nucleic acid binding"/>
    <property type="evidence" value="ECO:0007669"/>
    <property type="project" value="InterPro"/>
</dbReference>
<sequence length="866" mass="93852">MCGKDAQTGVGRTLRRCGTDTTLEHPSQSDDVTDRVTEDLTDGVVSGSVSEQAWDPYQASSVSGSVSEQAWHPYQARRDPYQASSDSGSVSEQAWDPYQASSDSGSVSEQAWDPYQASSDSGSVSEQAWDPYQASSDSDSVSEQAWDPYQASSDSDSVSEQAWDPYQASSGSGSVSEQAWDPYQASSDSGSVSEQAWDPYQASSDSGSVSEQAWDPYQASSDSGSVSEQAWDPYQASSDSGSVSEQAWDPYQASSDSGSQEYKEVSELGSEPAVDPETLRRFLDTDDYRNFIDSLSDCTSSQVSGAPPRRQRRKLRAAASDSVDSDTDGGDEVAAALVESRRRLQLARAELSRRAHQPDPICEPMERIAVICDNAPVHVALETVVEEPEFAGVEIIRTAPYSAPLNPIEECWSVMKAEMKRTMAASFQEMVETEAGLTQTEHRLRYLERNIDQASGIVAACRSELTVLEQLRAQLDPLGAYRGTSSPYQRPALAELTAAAQQWSALRTAAMAVERRADRRTQLRDRLRTFRHVLAVLDEQAGSAGRQLATVDDFEHRIGAVKALQQQLADRRLQLVDINADVHGHVAGGGHDSLKDDVASLYRIWDEVSHRTQSQLEHLSGAAATWREFEAERAALAADMEADRRRLSVLQRTIDGGADGADSEPTGADTASAAARRPAPTSADRGSVAGLCGGGPDEFSEGTSGYDSACSDELSERERRLGRLRRMANGLETLLAPAGPAWSGITHSLSEVSTDLRQLQLSCRQLVARTARQLPAQSAAGGWRQRTGPVLRRRGGAAGGLAAPRGRAGRRGWTRRWLRAALPFQVALLLALCAAYLLEPGCCDDLNYLARSLTPQLRYISGPPPI</sequence>
<feature type="compositionally biased region" description="Polar residues" evidence="8">
    <location>
        <begin position="99"/>
        <end position="109"/>
    </location>
</feature>
<evidence type="ECO:0000256" key="7">
    <source>
        <dbReference type="PROSITE-ProRule" id="PRU00385"/>
    </source>
</evidence>
<comment type="caution">
    <text evidence="10">The sequence shown here is derived from an EMBL/GenBank/DDBJ whole genome shotgun (WGS) entry which is preliminary data.</text>
</comment>
<feature type="region of interest" description="Disordered" evidence="8">
    <location>
        <begin position="655"/>
        <end position="711"/>
    </location>
</feature>
<dbReference type="GO" id="GO:0048471">
    <property type="term" value="C:perinuclear region of cytoplasm"/>
    <property type="evidence" value="ECO:0007669"/>
    <property type="project" value="TreeGrafter"/>
</dbReference>
<dbReference type="Pfam" id="PF10541">
    <property type="entry name" value="KASH"/>
    <property type="match status" value="1"/>
</dbReference>
<feature type="compositionally biased region" description="Polar residues" evidence="8">
    <location>
        <begin position="167"/>
        <end position="177"/>
    </location>
</feature>
<feature type="region of interest" description="Disordered" evidence="8">
    <location>
        <begin position="297"/>
        <end position="330"/>
    </location>
</feature>
<feature type="compositionally biased region" description="Polar residues" evidence="8">
    <location>
        <begin position="82"/>
        <end position="92"/>
    </location>
</feature>
<feature type="compositionally biased region" description="Polar residues" evidence="8">
    <location>
        <begin position="150"/>
        <end position="160"/>
    </location>
</feature>
<evidence type="ECO:0000256" key="3">
    <source>
        <dbReference type="ARBA" id="ARBA00022692"/>
    </source>
</evidence>
<dbReference type="Gene3D" id="3.30.420.10">
    <property type="entry name" value="Ribonuclease H-like superfamily/Ribonuclease H"/>
    <property type="match status" value="1"/>
</dbReference>
<dbReference type="InterPro" id="IPR036397">
    <property type="entry name" value="RNaseH_sf"/>
</dbReference>
<evidence type="ECO:0000256" key="8">
    <source>
        <dbReference type="SAM" id="MobiDB-lite"/>
    </source>
</evidence>
<feature type="domain" description="KASH" evidence="9">
    <location>
        <begin position="811"/>
        <end position="866"/>
    </location>
</feature>
<dbReference type="OrthoDB" id="10041151at2759"/>
<gene>
    <name evidence="10" type="ORF">FJT64_001498</name>
</gene>
<evidence type="ECO:0000256" key="6">
    <source>
        <dbReference type="ARBA" id="ARBA00023242"/>
    </source>
</evidence>
<feature type="compositionally biased region" description="Polar residues" evidence="8">
    <location>
        <begin position="235"/>
        <end position="245"/>
    </location>
</feature>
<evidence type="ECO:0000256" key="1">
    <source>
        <dbReference type="ARBA" id="ARBA00004126"/>
    </source>
</evidence>
<feature type="topological domain" description="Cytoplasmic" evidence="7">
    <location>
        <begin position="1"/>
        <end position="819"/>
    </location>
</feature>
<dbReference type="GO" id="GO:0007010">
    <property type="term" value="P:cytoskeleton organization"/>
    <property type="evidence" value="ECO:0007669"/>
    <property type="project" value="TreeGrafter"/>
</dbReference>
<feature type="compositionally biased region" description="Polar residues" evidence="8">
    <location>
        <begin position="133"/>
        <end position="143"/>
    </location>
</feature>
<feature type="compositionally biased region" description="Polar residues" evidence="8">
    <location>
        <begin position="184"/>
        <end position="194"/>
    </location>
</feature>
<dbReference type="AlphaFoldDB" id="A0A6A4V8W8"/>
<protein>
    <recommendedName>
        <fullName evidence="9">KASH domain-containing protein</fullName>
    </recommendedName>
</protein>
<dbReference type="GO" id="GO:0031965">
    <property type="term" value="C:nuclear membrane"/>
    <property type="evidence" value="ECO:0007669"/>
    <property type="project" value="UniProtKB-SubCell"/>
</dbReference>
<feature type="region of interest" description="Disordered" evidence="8">
    <location>
        <begin position="1"/>
        <end position="277"/>
    </location>
</feature>
<dbReference type="Pfam" id="PF13358">
    <property type="entry name" value="DDE_3"/>
    <property type="match status" value="1"/>
</dbReference>
<dbReference type="GO" id="GO:0006997">
    <property type="term" value="P:nucleus organization"/>
    <property type="evidence" value="ECO:0007669"/>
    <property type="project" value="TreeGrafter"/>
</dbReference>
<keyword evidence="4" id="KW-1133">Transmembrane helix</keyword>
<feature type="topological domain" description="Perinuclear space" evidence="7">
    <location>
        <begin position="841"/>
        <end position="866"/>
    </location>
</feature>
<keyword evidence="5 7" id="KW-0472">Membrane</keyword>
<evidence type="ECO:0000259" key="9">
    <source>
        <dbReference type="PROSITE" id="PS51049"/>
    </source>
</evidence>
<evidence type="ECO:0000313" key="10">
    <source>
        <dbReference type="EMBL" id="KAF0286752.1"/>
    </source>
</evidence>